<dbReference type="SMART" id="SM00448">
    <property type="entry name" value="REC"/>
    <property type="match status" value="1"/>
</dbReference>
<protein>
    <submittedName>
        <fullName evidence="10">DNA-binding response regulator</fullName>
    </submittedName>
</protein>
<evidence type="ECO:0000256" key="7">
    <source>
        <dbReference type="PROSITE-ProRule" id="PRU01091"/>
    </source>
</evidence>
<evidence type="ECO:0000256" key="6">
    <source>
        <dbReference type="PROSITE-ProRule" id="PRU00169"/>
    </source>
</evidence>
<keyword evidence="3" id="KW-0805">Transcription regulation</keyword>
<keyword evidence="11" id="KW-1185">Reference proteome</keyword>
<evidence type="ECO:0000256" key="5">
    <source>
        <dbReference type="ARBA" id="ARBA00023163"/>
    </source>
</evidence>
<dbReference type="SUPFAM" id="SSF52172">
    <property type="entry name" value="CheY-like"/>
    <property type="match status" value="1"/>
</dbReference>
<evidence type="ECO:0000256" key="2">
    <source>
        <dbReference type="ARBA" id="ARBA00023012"/>
    </source>
</evidence>
<dbReference type="PANTHER" id="PTHR48111:SF67">
    <property type="entry name" value="TRANSCRIPTIONAL REGULATORY PROTEIN TCTD"/>
    <property type="match status" value="1"/>
</dbReference>
<feature type="domain" description="Response regulatory" evidence="8">
    <location>
        <begin position="2"/>
        <end position="116"/>
    </location>
</feature>
<evidence type="ECO:0000256" key="1">
    <source>
        <dbReference type="ARBA" id="ARBA00022553"/>
    </source>
</evidence>
<feature type="modified residue" description="4-aspartylphosphate" evidence="6">
    <location>
        <position position="51"/>
    </location>
</feature>
<keyword evidence="5" id="KW-0804">Transcription</keyword>
<dbReference type="AlphaFoldDB" id="A0A916RUK2"/>
<dbReference type="InterPro" id="IPR039420">
    <property type="entry name" value="WalR-like"/>
</dbReference>
<name>A0A916RUK2_9HYPH</name>
<dbReference type="GO" id="GO:0000976">
    <property type="term" value="F:transcription cis-regulatory region binding"/>
    <property type="evidence" value="ECO:0007669"/>
    <property type="project" value="TreeGrafter"/>
</dbReference>
<feature type="DNA-binding region" description="OmpR/PhoB-type" evidence="7">
    <location>
        <begin position="124"/>
        <end position="220"/>
    </location>
</feature>
<evidence type="ECO:0000256" key="4">
    <source>
        <dbReference type="ARBA" id="ARBA00023125"/>
    </source>
</evidence>
<reference evidence="10" key="2">
    <citation type="submission" date="2020-09" db="EMBL/GenBank/DDBJ databases">
        <authorList>
            <person name="Sun Q."/>
            <person name="Zhou Y."/>
        </authorList>
    </citation>
    <scope>NUCLEOTIDE SEQUENCE</scope>
    <source>
        <strain evidence="10">CGMCC 1.15320</strain>
    </source>
</reference>
<dbReference type="PANTHER" id="PTHR48111">
    <property type="entry name" value="REGULATOR OF RPOS"/>
    <property type="match status" value="1"/>
</dbReference>
<evidence type="ECO:0000259" key="8">
    <source>
        <dbReference type="PROSITE" id="PS50110"/>
    </source>
</evidence>
<dbReference type="Gene3D" id="3.40.50.2300">
    <property type="match status" value="1"/>
</dbReference>
<dbReference type="Gene3D" id="1.10.10.10">
    <property type="entry name" value="Winged helix-like DNA-binding domain superfamily/Winged helix DNA-binding domain"/>
    <property type="match status" value="1"/>
</dbReference>
<evidence type="ECO:0000313" key="10">
    <source>
        <dbReference type="EMBL" id="GGA68284.1"/>
    </source>
</evidence>
<accession>A0A916RUK2</accession>
<evidence type="ECO:0000313" key="11">
    <source>
        <dbReference type="Proteomes" id="UP000636264"/>
    </source>
</evidence>
<dbReference type="Proteomes" id="UP000636264">
    <property type="component" value="Unassembled WGS sequence"/>
</dbReference>
<keyword evidence="1 6" id="KW-0597">Phosphoprotein</keyword>
<reference evidence="10" key="1">
    <citation type="journal article" date="2014" name="Int. J. Syst. Evol. Microbiol.">
        <title>Complete genome sequence of Corynebacterium casei LMG S-19264T (=DSM 44701T), isolated from a smear-ripened cheese.</title>
        <authorList>
            <consortium name="US DOE Joint Genome Institute (JGI-PGF)"/>
            <person name="Walter F."/>
            <person name="Albersmeier A."/>
            <person name="Kalinowski J."/>
            <person name="Ruckert C."/>
        </authorList>
    </citation>
    <scope>NUCLEOTIDE SEQUENCE</scope>
    <source>
        <strain evidence="10">CGMCC 1.15320</strain>
    </source>
</reference>
<organism evidence="10 11">
    <name type="scientific">Nitratireductor aestuarii</name>
    <dbReference type="NCBI Taxonomy" id="1735103"/>
    <lineage>
        <taxon>Bacteria</taxon>
        <taxon>Pseudomonadati</taxon>
        <taxon>Pseudomonadota</taxon>
        <taxon>Alphaproteobacteria</taxon>
        <taxon>Hyphomicrobiales</taxon>
        <taxon>Phyllobacteriaceae</taxon>
        <taxon>Nitratireductor</taxon>
    </lineage>
</organism>
<gene>
    <name evidence="10" type="ORF">GCM10011385_22630</name>
</gene>
<keyword evidence="4 7" id="KW-0238">DNA-binding</keyword>
<dbReference type="SMART" id="SM00862">
    <property type="entry name" value="Trans_reg_C"/>
    <property type="match status" value="1"/>
</dbReference>
<dbReference type="GO" id="GO:0005829">
    <property type="term" value="C:cytosol"/>
    <property type="evidence" value="ECO:0007669"/>
    <property type="project" value="TreeGrafter"/>
</dbReference>
<dbReference type="RefSeq" id="WP_188721167.1">
    <property type="nucleotide sequence ID" value="NZ_BMIF01000006.1"/>
</dbReference>
<dbReference type="CDD" id="cd00383">
    <property type="entry name" value="trans_reg_C"/>
    <property type="match status" value="1"/>
</dbReference>
<comment type="caution">
    <text evidence="10">The sequence shown here is derived from an EMBL/GenBank/DDBJ whole genome shotgun (WGS) entry which is preliminary data.</text>
</comment>
<evidence type="ECO:0000259" key="9">
    <source>
        <dbReference type="PROSITE" id="PS51755"/>
    </source>
</evidence>
<dbReference type="GO" id="GO:0000156">
    <property type="term" value="F:phosphorelay response regulator activity"/>
    <property type="evidence" value="ECO:0007669"/>
    <property type="project" value="TreeGrafter"/>
</dbReference>
<dbReference type="GO" id="GO:0006355">
    <property type="term" value="P:regulation of DNA-templated transcription"/>
    <property type="evidence" value="ECO:0007669"/>
    <property type="project" value="InterPro"/>
</dbReference>
<sequence length="226" mass="24684">MRILLIEDTPDIAFAISMRLEDEGYSVTVARDGIEGEALAAAAAHDLIILDINLPGMDGFSVLRSIRESGNNLPVVVITARYQIADKVGLLDLGADDYLVKPFDLSELVARIRAVSRRHLGASKPVLKLGNVTIDLGSRAVMVSGEPLDLGRREFDVLELLASRSGETVSKENLVLKLFGYEDSGTPNAIELLVSRVRRKLEGSSIEIITHRGIGYFLRIREDDSA</sequence>
<dbReference type="InterPro" id="IPR036388">
    <property type="entry name" value="WH-like_DNA-bd_sf"/>
</dbReference>
<dbReference type="PROSITE" id="PS50110">
    <property type="entry name" value="RESPONSE_REGULATORY"/>
    <property type="match status" value="1"/>
</dbReference>
<dbReference type="Pfam" id="PF00072">
    <property type="entry name" value="Response_reg"/>
    <property type="match status" value="1"/>
</dbReference>
<feature type="domain" description="OmpR/PhoB-type" evidence="9">
    <location>
        <begin position="124"/>
        <end position="220"/>
    </location>
</feature>
<dbReference type="GO" id="GO:0032993">
    <property type="term" value="C:protein-DNA complex"/>
    <property type="evidence" value="ECO:0007669"/>
    <property type="project" value="TreeGrafter"/>
</dbReference>
<dbReference type="Pfam" id="PF00486">
    <property type="entry name" value="Trans_reg_C"/>
    <property type="match status" value="1"/>
</dbReference>
<dbReference type="PROSITE" id="PS51755">
    <property type="entry name" value="OMPR_PHOB"/>
    <property type="match status" value="1"/>
</dbReference>
<keyword evidence="2" id="KW-0902">Two-component regulatory system</keyword>
<dbReference type="InterPro" id="IPR011006">
    <property type="entry name" value="CheY-like_superfamily"/>
</dbReference>
<dbReference type="EMBL" id="BMIF01000006">
    <property type="protein sequence ID" value="GGA68284.1"/>
    <property type="molecule type" value="Genomic_DNA"/>
</dbReference>
<evidence type="ECO:0000256" key="3">
    <source>
        <dbReference type="ARBA" id="ARBA00023015"/>
    </source>
</evidence>
<dbReference type="FunFam" id="3.40.50.2300:FF:000002">
    <property type="entry name" value="DNA-binding response regulator PhoP"/>
    <property type="match status" value="1"/>
</dbReference>
<dbReference type="InterPro" id="IPR001789">
    <property type="entry name" value="Sig_transdc_resp-reg_receiver"/>
</dbReference>
<dbReference type="Gene3D" id="6.10.250.690">
    <property type="match status" value="1"/>
</dbReference>
<proteinExistence type="predicted"/>
<dbReference type="InterPro" id="IPR001867">
    <property type="entry name" value="OmpR/PhoB-type_DNA-bd"/>
</dbReference>